<protein>
    <recommendedName>
        <fullName evidence="4">IclR-ED domain-containing protein</fullName>
    </recommendedName>
</protein>
<dbReference type="InterPro" id="IPR029016">
    <property type="entry name" value="GAF-like_dom_sf"/>
</dbReference>
<dbReference type="GO" id="GO:0003700">
    <property type="term" value="F:DNA-binding transcription factor activity"/>
    <property type="evidence" value="ECO:0007669"/>
    <property type="project" value="TreeGrafter"/>
</dbReference>
<dbReference type="PANTHER" id="PTHR30136:SF35">
    <property type="entry name" value="HTH-TYPE TRANSCRIPTIONAL REGULATOR RV1719"/>
    <property type="match status" value="1"/>
</dbReference>
<dbReference type="PROSITE" id="PS51078">
    <property type="entry name" value="ICLR_ED"/>
    <property type="match status" value="1"/>
</dbReference>
<reference evidence="5 6" key="1">
    <citation type="submission" date="2014-08" db="EMBL/GenBank/DDBJ databases">
        <title>Complete genome sequence of Corynebacterium aquilae S-613T(T) (=DSM 44791(T)), isolated from the choana of a healthy golden eagle.</title>
        <authorList>
            <person name="Ruckert C."/>
            <person name="Albersmeier A."/>
            <person name="Winkler A."/>
            <person name="Kalinowski J."/>
        </authorList>
    </citation>
    <scope>NUCLEOTIDE SEQUENCE [LARGE SCALE GENOMIC DNA]</scope>
    <source>
        <strain evidence="5 6">S-613</strain>
    </source>
</reference>
<feature type="domain" description="IclR-ED" evidence="4">
    <location>
        <begin position="51"/>
        <end position="240"/>
    </location>
</feature>
<dbReference type="Proteomes" id="UP000185478">
    <property type="component" value="Chromosome"/>
</dbReference>
<evidence type="ECO:0000259" key="4">
    <source>
        <dbReference type="PROSITE" id="PS51078"/>
    </source>
</evidence>
<dbReference type="GO" id="GO:0045892">
    <property type="term" value="P:negative regulation of DNA-templated transcription"/>
    <property type="evidence" value="ECO:0007669"/>
    <property type="project" value="TreeGrafter"/>
</dbReference>
<keyword evidence="2" id="KW-0238">DNA-binding</keyword>
<dbReference type="InterPro" id="IPR036390">
    <property type="entry name" value="WH_DNA-bd_sf"/>
</dbReference>
<evidence type="ECO:0000256" key="3">
    <source>
        <dbReference type="ARBA" id="ARBA00023163"/>
    </source>
</evidence>
<dbReference type="GO" id="GO:0003677">
    <property type="term" value="F:DNA binding"/>
    <property type="evidence" value="ECO:0007669"/>
    <property type="project" value="UniProtKB-KW"/>
</dbReference>
<accession>A0A1L7CHE1</accession>
<dbReference type="Gene3D" id="1.10.10.10">
    <property type="entry name" value="Winged helix-like DNA-binding domain superfamily/Winged helix DNA-binding domain"/>
    <property type="match status" value="1"/>
</dbReference>
<dbReference type="RefSeq" id="WP_075727126.1">
    <property type="nucleotide sequence ID" value="NZ_CP009245.1"/>
</dbReference>
<dbReference type="OrthoDB" id="60629at2"/>
<dbReference type="InterPro" id="IPR036388">
    <property type="entry name" value="WH-like_DNA-bd_sf"/>
</dbReference>
<keyword evidence="3" id="KW-0804">Transcription</keyword>
<dbReference type="InterPro" id="IPR005471">
    <property type="entry name" value="Tscrpt_reg_IclR_N"/>
</dbReference>
<dbReference type="AlphaFoldDB" id="A0A1L7CHE1"/>
<dbReference type="InterPro" id="IPR014757">
    <property type="entry name" value="Tscrpt_reg_IclR_C"/>
</dbReference>
<dbReference type="SUPFAM" id="SSF55781">
    <property type="entry name" value="GAF domain-like"/>
    <property type="match status" value="1"/>
</dbReference>
<evidence type="ECO:0000256" key="2">
    <source>
        <dbReference type="ARBA" id="ARBA00023125"/>
    </source>
</evidence>
<proteinExistence type="predicted"/>
<dbReference type="STRING" id="1431546.CAQU_09460"/>
<dbReference type="SUPFAM" id="SSF46785">
    <property type="entry name" value="Winged helix' DNA-binding domain"/>
    <property type="match status" value="1"/>
</dbReference>
<evidence type="ECO:0000313" key="5">
    <source>
        <dbReference type="EMBL" id="APT85258.1"/>
    </source>
</evidence>
<keyword evidence="1" id="KW-0805">Transcription regulation</keyword>
<gene>
    <name evidence="5" type="ORF">CAQU_09460</name>
</gene>
<dbReference type="InterPro" id="IPR050707">
    <property type="entry name" value="HTH_MetabolicPath_Reg"/>
</dbReference>
<keyword evidence="6" id="KW-1185">Reference proteome</keyword>
<evidence type="ECO:0000256" key="1">
    <source>
        <dbReference type="ARBA" id="ARBA00023015"/>
    </source>
</evidence>
<dbReference type="Pfam" id="PF09339">
    <property type="entry name" value="HTH_IclR"/>
    <property type="match status" value="1"/>
</dbReference>
<dbReference type="KEGG" id="caqu:CAQU_09460"/>
<dbReference type="Pfam" id="PF01614">
    <property type="entry name" value="IclR_C"/>
    <property type="match status" value="1"/>
</dbReference>
<dbReference type="PANTHER" id="PTHR30136">
    <property type="entry name" value="HELIX-TURN-HELIX TRANSCRIPTIONAL REGULATOR, ICLR FAMILY"/>
    <property type="match status" value="1"/>
</dbReference>
<name>A0A1L7CHE1_9CORY</name>
<organism evidence="5 6">
    <name type="scientific">Corynebacterium aquilae DSM 44791</name>
    <dbReference type="NCBI Taxonomy" id="1431546"/>
    <lineage>
        <taxon>Bacteria</taxon>
        <taxon>Bacillati</taxon>
        <taxon>Actinomycetota</taxon>
        <taxon>Actinomycetes</taxon>
        <taxon>Mycobacteriales</taxon>
        <taxon>Corynebacteriaceae</taxon>
        <taxon>Corynebacterium</taxon>
    </lineage>
</organism>
<dbReference type="Gene3D" id="3.30.450.40">
    <property type="match status" value="1"/>
</dbReference>
<sequence>MSVISKAASVIRVLEAMGPCGATMGQITDETGLPRPTAYRLLDQLSEENITLNKSGRWYARNQLSPHLAEDEFGIVDKYARELAHVTGVTAYVAQLDSGRALYVTRADGTSPIRVFSVRVGESKRLATSYAGVALLSRLPRRRQEAEIEHVASHIPTRWMVNGAQARRKLWDCLNQTLEQGWCGTEVFIPQVAGLAAPVPNTELSLTISGVLSDIPPETHPRLAPELLRICADLGQELNELRAARTPST</sequence>
<evidence type="ECO:0000313" key="6">
    <source>
        <dbReference type="Proteomes" id="UP000185478"/>
    </source>
</evidence>
<dbReference type="EMBL" id="CP009245">
    <property type="protein sequence ID" value="APT85258.1"/>
    <property type="molecule type" value="Genomic_DNA"/>
</dbReference>